<dbReference type="Pfam" id="PF01432">
    <property type="entry name" value="Peptidase_M3"/>
    <property type="match status" value="1"/>
</dbReference>
<keyword evidence="6 7" id="KW-0482">Metalloprotease</keyword>
<dbReference type="Gene3D" id="1.20.1050.40">
    <property type="entry name" value="Endopeptidase. Chain P, domain 1"/>
    <property type="match status" value="1"/>
</dbReference>
<evidence type="ECO:0000256" key="6">
    <source>
        <dbReference type="ARBA" id="ARBA00023049"/>
    </source>
</evidence>
<dbReference type="Proteomes" id="UP000829364">
    <property type="component" value="Chromosome 1"/>
</dbReference>
<evidence type="ECO:0000313" key="9">
    <source>
        <dbReference type="EMBL" id="UNI13297.1"/>
    </source>
</evidence>
<dbReference type="GO" id="GO:0006508">
    <property type="term" value="P:proteolysis"/>
    <property type="evidence" value="ECO:0007669"/>
    <property type="project" value="UniProtKB-KW"/>
</dbReference>
<dbReference type="OrthoDB" id="534666at2759"/>
<evidence type="ECO:0000256" key="2">
    <source>
        <dbReference type="ARBA" id="ARBA00022670"/>
    </source>
</evidence>
<dbReference type="GO" id="GO:0006518">
    <property type="term" value="P:peptide metabolic process"/>
    <property type="evidence" value="ECO:0007669"/>
    <property type="project" value="TreeGrafter"/>
</dbReference>
<gene>
    <name evidence="9" type="ORF">JDV02_000054</name>
</gene>
<dbReference type="Gene3D" id="1.10.1370.10">
    <property type="entry name" value="Neurolysin, domain 3"/>
    <property type="match status" value="1"/>
</dbReference>
<proteinExistence type="inferred from homology"/>
<sequence>MIWKVDPHLKHLHFVYANSRYCCFTRGQASRVDWRPTAVRAAIMTRDSRASAPKFDLSESDFAEEARQSSKRTEANLTAILGSVTAEEASFANVIEAIEFGNRSSEGQLLSLLQNVAPDADIRKAASQAIQAIERDSLATVENEELFTLVDAAKRRVNEDSLTTEEKKLLDTVYRWFTDTGANMDKATRDRFSEISKRSIKLRNAFMDNIASDPGGLWMAEAQLAGLSRAKYDSLEVNEEGKRRVTLKRPDVQAVLRQCHDAETRKVVFIASESICPENVDIFREIVLLRDEAARLSGYTSFAAQSTSNRLAKSPAAVGKLLGELKEKLRPLVDSELLQLRQQLAQDGGAPRLHVWDFEYYHQKMLRDKNVDHDLLSEYFPADYTIVQMMGVFQELFGLRIEEVTDKAEGDTWHRDVKMFAVWDVESTAFLGYLYTDIYPRPGKYNGGANFNIRPVGRLNRCKRDDPSALTAEPQSYVDEDGNRKPVATALICNLSPPSQDRPSLLQHSELVTIFHELGHGKCFIASTPGPDGRLTCCVRNRHS</sequence>
<dbReference type="RefSeq" id="XP_047836778.1">
    <property type="nucleotide sequence ID" value="XM_047980821.1"/>
</dbReference>
<dbReference type="EMBL" id="CP086354">
    <property type="protein sequence ID" value="UNI13297.1"/>
    <property type="molecule type" value="Genomic_DNA"/>
</dbReference>
<dbReference type="PANTHER" id="PTHR11804:SF84">
    <property type="entry name" value="SACCHAROLYSIN"/>
    <property type="match status" value="1"/>
</dbReference>
<evidence type="ECO:0000256" key="4">
    <source>
        <dbReference type="ARBA" id="ARBA00022801"/>
    </source>
</evidence>
<keyword evidence="3 7" id="KW-0479">Metal-binding</keyword>
<keyword evidence="5 7" id="KW-0862">Zinc</keyword>
<dbReference type="KEGG" id="ptkz:JDV02_000054"/>
<dbReference type="InterPro" id="IPR045090">
    <property type="entry name" value="Pept_M3A_M3B"/>
</dbReference>
<evidence type="ECO:0000259" key="8">
    <source>
        <dbReference type="Pfam" id="PF01432"/>
    </source>
</evidence>
<comment type="cofactor">
    <cofactor evidence="7">
        <name>Zn(2+)</name>
        <dbReference type="ChEBI" id="CHEBI:29105"/>
    </cofactor>
    <text evidence="7">Binds 1 zinc ion.</text>
</comment>
<dbReference type="GO" id="GO:0046872">
    <property type="term" value="F:metal ion binding"/>
    <property type="evidence" value="ECO:0007669"/>
    <property type="project" value="UniProtKB-UniRule"/>
</dbReference>
<dbReference type="InterPro" id="IPR024077">
    <property type="entry name" value="Neurolysin/TOP_dom2"/>
</dbReference>
<dbReference type="SUPFAM" id="SSF55486">
    <property type="entry name" value="Metalloproteases ('zincins'), catalytic domain"/>
    <property type="match status" value="1"/>
</dbReference>
<keyword evidence="2 7" id="KW-0645">Protease</keyword>
<evidence type="ECO:0000256" key="3">
    <source>
        <dbReference type="ARBA" id="ARBA00022723"/>
    </source>
</evidence>
<keyword evidence="4 7" id="KW-0378">Hydrolase</keyword>
<name>A0A9Q8Q6D9_9HYPO</name>
<organism evidence="9 10">
    <name type="scientific">Purpureocillium takamizusanense</name>
    <dbReference type="NCBI Taxonomy" id="2060973"/>
    <lineage>
        <taxon>Eukaryota</taxon>
        <taxon>Fungi</taxon>
        <taxon>Dikarya</taxon>
        <taxon>Ascomycota</taxon>
        <taxon>Pezizomycotina</taxon>
        <taxon>Sordariomycetes</taxon>
        <taxon>Hypocreomycetidae</taxon>
        <taxon>Hypocreales</taxon>
        <taxon>Ophiocordycipitaceae</taxon>
        <taxon>Purpureocillium</taxon>
    </lineage>
</organism>
<evidence type="ECO:0000256" key="7">
    <source>
        <dbReference type="RuleBase" id="RU003435"/>
    </source>
</evidence>
<evidence type="ECO:0000313" key="10">
    <source>
        <dbReference type="Proteomes" id="UP000829364"/>
    </source>
</evidence>
<reference evidence="9" key="1">
    <citation type="submission" date="2021-11" db="EMBL/GenBank/DDBJ databases">
        <title>Purpureocillium_takamizusanense_genome.</title>
        <authorList>
            <person name="Nguyen N.-H."/>
        </authorList>
    </citation>
    <scope>NUCLEOTIDE SEQUENCE</scope>
    <source>
        <strain evidence="9">PT3</strain>
    </source>
</reference>
<dbReference type="GeneID" id="72062021"/>
<protein>
    <recommendedName>
        <fullName evidence="8">Peptidase M3A/M3B catalytic domain-containing protein</fullName>
    </recommendedName>
</protein>
<dbReference type="InterPro" id="IPR024080">
    <property type="entry name" value="Neurolysin/TOP_N"/>
</dbReference>
<dbReference type="InterPro" id="IPR001567">
    <property type="entry name" value="Pept_M3A_M3B_dom"/>
</dbReference>
<evidence type="ECO:0000256" key="1">
    <source>
        <dbReference type="ARBA" id="ARBA00006040"/>
    </source>
</evidence>
<feature type="domain" description="Peptidase M3A/M3B catalytic" evidence="8">
    <location>
        <begin position="255"/>
        <end position="521"/>
    </location>
</feature>
<accession>A0A9Q8Q6D9</accession>
<comment type="similarity">
    <text evidence="1 7">Belongs to the peptidase M3 family.</text>
</comment>
<dbReference type="InterPro" id="IPR024079">
    <property type="entry name" value="MetalloPept_cat_dom_sf"/>
</dbReference>
<dbReference type="GO" id="GO:0004222">
    <property type="term" value="F:metalloendopeptidase activity"/>
    <property type="evidence" value="ECO:0007669"/>
    <property type="project" value="InterPro"/>
</dbReference>
<dbReference type="AlphaFoldDB" id="A0A9Q8Q6D9"/>
<keyword evidence="10" id="KW-1185">Reference proteome</keyword>
<dbReference type="Gene3D" id="3.40.390.10">
    <property type="entry name" value="Collagenase (Catalytic Domain)"/>
    <property type="match status" value="1"/>
</dbReference>
<evidence type="ECO:0000256" key="5">
    <source>
        <dbReference type="ARBA" id="ARBA00022833"/>
    </source>
</evidence>
<dbReference type="PANTHER" id="PTHR11804">
    <property type="entry name" value="PROTEASE M3 THIMET OLIGOPEPTIDASE-RELATED"/>
    <property type="match status" value="1"/>
</dbReference>